<dbReference type="InterPro" id="IPR045097">
    <property type="entry name" value="Thymidate_synth/dCMP_Mease"/>
</dbReference>
<reference evidence="5 6" key="1">
    <citation type="submission" date="2019-09" db="EMBL/GenBank/DDBJ databases">
        <title>Biological control of the noxious weed angled onion (Allium triquetrum) thwarted by endophytic bacteria in Victoria, Australia.</title>
        <authorList>
            <person name="Tehranchian P."/>
            <person name="Adair R.J."/>
            <person name="Van T.H."/>
            <person name="Morrison P.D."/>
            <person name="Williams H."/>
            <person name="Lawrie A.C."/>
        </authorList>
    </citation>
    <scope>NUCLEOTIDE SEQUENCE [LARGE SCALE GENOMIC DNA]</scope>
    <source>
        <strain evidence="5 6">RPTAtOch1</strain>
    </source>
</reference>
<evidence type="ECO:0000313" key="5">
    <source>
        <dbReference type="EMBL" id="KAA9369584.1"/>
    </source>
</evidence>
<dbReference type="GO" id="GO:0032259">
    <property type="term" value="P:methylation"/>
    <property type="evidence" value="ECO:0007669"/>
    <property type="project" value="UniProtKB-KW"/>
</dbReference>
<dbReference type="EMBL" id="VYXQ01000004">
    <property type="protein sequence ID" value="KAA9369584.1"/>
    <property type="molecule type" value="Genomic_DNA"/>
</dbReference>
<accession>A0A5N1K5V3</accession>
<evidence type="ECO:0000256" key="2">
    <source>
        <dbReference type="ARBA" id="ARBA00022603"/>
    </source>
</evidence>
<proteinExistence type="predicted"/>
<keyword evidence="6" id="KW-1185">Reference proteome</keyword>
<gene>
    <name evidence="5" type="ORF">F3W84_05455</name>
</gene>
<evidence type="ECO:0000256" key="3">
    <source>
        <dbReference type="ARBA" id="ARBA00022679"/>
    </source>
</evidence>
<dbReference type="RefSeq" id="WP_151091974.1">
    <property type="nucleotide sequence ID" value="NZ_VYXQ01000004.1"/>
</dbReference>
<dbReference type="Pfam" id="PF00303">
    <property type="entry name" value="Thymidylat_synt"/>
    <property type="match status" value="1"/>
</dbReference>
<dbReference type="Gene3D" id="3.30.572.10">
    <property type="entry name" value="Thymidylate synthase/dCMP hydroxymethylase domain"/>
    <property type="match status" value="1"/>
</dbReference>
<dbReference type="InterPro" id="IPR000398">
    <property type="entry name" value="Thymidylate_synthase"/>
</dbReference>
<feature type="domain" description="Thymidylate synthase/dCMP hydroxymethylase" evidence="4">
    <location>
        <begin position="61"/>
        <end position="225"/>
    </location>
</feature>
<evidence type="ECO:0000259" key="4">
    <source>
        <dbReference type="Pfam" id="PF00303"/>
    </source>
</evidence>
<keyword evidence="2" id="KW-0489">Methyltransferase</keyword>
<evidence type="ECO:0000313" key="6">
    <source>
        <dbReference type="Proteomes" id="UP000327108"/>
    </source>
</evidence>
<sequence>MEIEAEGIDDILIKMYPKLLEIKSYNEGTRGNIYEIIGVLIKISNPRARISRSENRGKPFSALGELLWYLSGSDRIEFIGEYIDAYHNDAEADGRLHGAYGPRINNMRDKVNQLESIISLLEKRPTSKRAVIQIFNAEDLTGDYKEIPCTTTMQFFIRDEKLHLSTTMRSNDAYLGLPHDVFCFTMIQELIARRLGYELGCYYHYAGSMHVYEKHKAAMQNYINEGWQRPEIMPRMPDGDPFNKVEALLAAEKRVRNKENVCATSEMADDYWADILRLLQAFWASGNESILDEISNNFKYNTFRAYLNTRRNKSPK</sequence>
<dbReference type="GO" id="GO:0004799">
    <property type="term" value="F:thymidylate synthase activity"/>
    <property type="evidence" value="ECO:0007669"/>
    <property type="project" value="UniProtKB-EC"/>
</dbReference>
<dbReference type="InterPro" id="IPR036926">
    <property type="entry name" value="Thymidate_synth/dCMP_Mease_sf"/>
</dbReference>
<dbReference type="CDD" id="cd00351">
    <property type="entry name" value="TS_Pyrimidine_HMase"/>
    <property type="match status" value="1"/>
</dbReference>
<comment type="caution">
    <text evidence="5">The sequence shown here is derived from an EMBL/GenBank/DDBJ whole genome shotgun (WGS) entry which is preliminary data.</text>
</comment>
<dbReference type="PANTHER" id="PTHR11548">
    <property type="entry name" value="THYMIDYLATE SYNTHASE 1"/>
    <property type="match status" value="1"/>
</dbReference>
<dbReference type="Proteomes" id="UP000327108">
    <property type="component" value="Unassembled WGS sequence"/>
</dbReference>
<organism evidence="5 6">
    <name type="scientific">Ochrobactrum quorumnocens</name>
    <dbReference type="NCBI Taxonomy" id="271865"/>
    <lineage>
        <taxon>Bacteria</taxon>
        <taxon>Pseudomonadati</taxon>
        <taxon>Pseudomonadota</taxon>
        <taxon>Alphaproteobacteria</taxon>
        <taxon>Hyphomicrobiales</taxon>
        <taxon>Brucellaceae</taxon>
        <taxon>Brucella/Ochrobactrum group</taxon>
        <taxon>Ochrobactrum</taxon>
    </lineage>
</organism>
<dbReference type="InterPro" id="IPR023451">
    <property type="entry name" value="Thymidate_synth/dCMP_Mease_dom"/>
</dbReference>
<dbReference type="PANTHER" id="PTHR11548:SF9">
    <property type="entry name" value="THYMIDYLATE SYNTHASE"/>
    <property type="match status" value="1"/>
</dbReference>
<keyword evidence="3" id="KW-0808">Transferase</keyword>
<protein>
    <recommendedName>
        <fullName evidence="1">thymidylate synthase</fullName>
        <ecNumber evidence="1">2.1.1.45</ecNumber>
    </recommendedName>
</protein>
<dbReference type="PRINTS" id="PR00108">
    <property type="entry name" value="THYMDSNTHASE"/>
</dbReference>
<dbReference type="AlphaFoldDB" id="A0A5N1K5V3"/>
<dbReference type="GO" id="GO:0006231">
    <property type="term" value="P:dTMP biosynthetic process"/>
    <property type="evidence" value="ECO:0007669"/>
    <property type="project" value="InterPro"/>
</dbReference>
<dbReference type="EC" id="2.1.1.45" evidence="1"/>
<name>A0A5N1K5V3_9HYPH</name>
<dbReference type="SUPFAM" id="SSF55831">
    <property type="entry name" value="Thymidylate synthase/dCMP hydroxymethylase"/>
    <property type="match status" value="1"/>
</dbReference>
<dbReference type="GO" id="GO:0005829">
    <property type="term" value="C:cytosol"/>
    <property type="evidence" value="ECO:0007669"/>
    <property type="project" value="TreeGrafter"/>
</dbReference>
<evidence type="ECO:0000256" key="1">
    <source>
        <dbReference type="ARBA" id="ARBA00011947"/>
    </source>
</evidence>